<dbReference type="Proteomes" id="UP000245059">
    <property type="component" value="Unassembled WGS sequence"/>
</dbReference>
<organism evidence="2 4">
    <name type="scientific">Ignatzschineria cameli</name>
    <dbReference type="NCBI Taxonomy" id="2182793"/>
    <lineage>
        <taxon>Bacteria</taxon>
        <taxon>Pseudomonadati</taxon>
        <taxon>Pseudomonadota</taxon>
        <taxon>Gammaproteobacteria</taxon>
        <taxon>Cardiobacteriales</taxon>
        <taxon>Ignatzschineriaceae</taxon>
        <taxon>Ignatzschineria</taxon>
    </lineage>
</organism>
<feature type="domain" description="Calcineurin-like phosphoesterase" evidence="1">
    <location>
        <begin position="10"/>
        <end position="169"/>
    </location>
</feature>
<evidence type="ECO:0000313" key="3">
    <source>
        <dbReference type="EMBL" id="PWD93127.1"/>
    </source>
</evidence>
<dbReference type="CDD" id="cd00838">
    <property type="entry name" value="MPP_superfamily"/>
    <property type="match status" value="1"/>
</dbReference>
<comment type="caution">
    <text evidence="2">The sequence shown here is derived from an EMBL/GenBank/DDBJ whole genome shotgun (WGS) entry which is preliminary data.</text>
</comment>
<dbReference type="PANTHER" id="PTHR31302">
    <property type="entry name" value="TRANSMEMBRANE PROTEIN WITH METALLOPHOSPHOESTERASE DOMAIN-RELATED"/>
    <property type="match status" value="1"/>
</dbReference>
<dbReference type="OrthoDB" id="332939at2"/>
<dbReference type="EMBL" id="QEWW01000001">
    <property type="protein sequence ID" value="PWD87882.1"/>
    <property type="molecule type" value="Genomic_DNA"/>
</dbReference>
<gene>
    <name evidence="2" type="ORF">DC077_00960</name>
    <name evidence="3" type="ORF">DC078_04750</name>
</gene>
<sequence>MGRKLQKLEILHVTDLHYQKKLYRWIAKVEDRFDLICLTGDLLDERANDAGKKQIRYLKRWLAKRKMPVMICSGNHDYVKESIDWMKDLPYGDGQIHPILGLKIASAPEDCRDFRPYYDCDILLHHYPPKGTPTAFHRKKGKDVGSKWLAQELPNLRCQLLLTGHAHRPLLPIFVRHGIKIYNSGGDHAPKQPKYSHITYYFPKNKRC</sequence>
<dbReference type="InterPro" id="IPR051158">
    <property type="entry name" value="Metallophosphoesterase_sf"/>
</dbReference>
<dbReference type="GO" id="GO:0016787">
    <property type="term" value="F:hydrolase activity"/>
    <property type="evidence" value="ECO:0007669"/>
    <property type="project" value="InterPro"/>
</dbReference>
<evidence type="ECO:0000313" key="4">
    <source>
        <dbReference type="Proteomes" id="UP000245059"/>
    </source>
</evidence>
<keyword evidence="5" id="KW-1185">Reference proteome</keyword>
<dbReference type="Pfam" id="PF00149">
    <property type="entry name" value="Metallophos"/>
    <property type="match status" value="1"/>
</dbReference>
<dbReference type="SUPFAM" id="SSF56300">
    <property type="entry name" value="Metallo-dependent phosphatases"/>
    <property type="match status" value="1"/>
</dbReference>
<name>A0A2U2AT37_9GAMM</name>
<dbReference type="EMBL" id="QEWV01000003">
    <property type="protein sequence ID" value="PWD93127.1"/>
    <property type="molecule type" value="Genomic_DNA"/>
</dbReference>
<dbReference type="InterPro" id="IPR004843">
    <property type="entry name" value="Calcineurin-like_PHP"/>
</dbReference>
<reference evidence="4 5" key="2">
    <citation type="submission" date="2018-05" db="EMBL/GenBank/DDBJ databases">
        <title>Ignatzschineria dubaiensis sp. nov., isolated from necrotic foot tissues of dromedaries (Camelus dromedarius) and associated maggots in Dubai, United Arab Emirates.</title>
        <authorList>
            <person name="Tsang C.C."/>
            <person name="Tang J.Y.M."/>
            <person name="Fong J.Y.H."/>
            <person name="Kinne J."/>
            <person name="Lee H.H."/>
            <person name="Joseph M."/>
            <person name="Jose S."/>
            <person name="Schuster R.K."/>
            <person name="Tang Y."/>
            <person name="Sivakumar S."/>
            <person name="Chen J.H.K."/>
            <person name="Teng J.L.L."/>
            <person name="Lau S.K.P."/>
            <person name="Wernery U."/>
            <person name="Woo P.C.Y."/>
        </authorList>
    </citation>
    <scope>NUCLEOTIDE SEQUENCE [LARGE SCALE GENOMIC DNA]</scope>
    <source>
        <strain evidence="4">UAE-HKU57</strain>
        <strain evidence="5">UAE-HKU58</strain>
    </source>
</reference>
<dbReference type="AlphaFoldDB" id="A0A2U2AT37"/>
<evidence type="ECO:0000259" key="1">
    <source>
        <dbReference type="Pfam" id="PF00149"/>
    </source>
</evidence>
<dbReference type="Gene3D" id="3.60.21.10">
    <property type="match status" value="1"/>
</dbReference>
<evidence type="ECO:0000313" key="5">
    <source>
        <dbReference type="Proteomes" id="UP000245217"/>
    </source>
</evidence>
<dbReference type="RefSeq" id="WP_109201451.1">
    <property type="nucleotide sequence ID" value="NZ_QEWS01000003.1"/>
</dbReference>
<dbReference type="PANTHER" id="PTHR31302:SF28">
    <property type="entry name" value="METALLOPHOSPHOESTERASE, CALCINEURIN SUPERFAMILY"/>
    <property type="match status" value="1"/>
</dbReference>
<proteinExistence type="predicted"/>
<reference evidence="2" key="1">
    <citation type="journal article" date="2018" name="Genome Announc.">
        <title>Ignatzschineria cameli sp. nov., isolated from necrotic foot tissue of dromedaries (Camelus dromedarius) and associated maggots (Wohlfahrtia species) in Dubai.</title>
        <authorList>
            <person name="Tsang C.C."/>
            <person name="Tang J.Y."/>
            <person name="Fong J.Y."/>
            <person name="Kinne J."/>
            <person name="Lee H.H."/>
            <person name="Joseph M."/>
            <person name="Jose S."/>
            <person name="Schuster R.K."/>
            <person name="Tang Y."/>
            <person name="Sivakumar S."/>
            <person name="Chen J.H."/>
            <person name="Teng J.L."/>
            <person name="Lau S.K."/>
            <person name="Wernery U."/>
            <person name="Woo P.C."/>
        </authorList>
    </citation>
    <scope>NUCLEOTIDE SEQUENCE</scope>
    <source>
        <strain evidence="2">UAE-HKU57</strain>
        <strain evidence="3">UAE-HKU58</strain>
    </source>
</reference>
<dbReference type="Proteomes" id="UP000245217">
    <property type="component" value="Unassembled WGS sequence"/>
</dbReference>
<accession>A0A2U2AT37</accession>
<evidence type="ECO:0000313" key="2">
    <source>
        <dbReference type="EMBL" id="PWD87882.1"/>
    </source>
</evidence>
<dbReference type="InterPro" id="IPR029052">
    <property type="entry name" value="Metallo-depent_PP-like"/>
</dbReference>
<protein>
    <recommendedName>
        <fullName evidence="1">Calcineurin-like phosphoesterase domain-containing protein</fullName>
    </recommendedName>
</protein>